<dbReference type="PATRIC" id="fig|502682.8.peg.2212"/>
<evidence type="ECO:0000313" key="3">
    <source>
        <dbReference type="Proteomes" id="UP000053070"/>
    </source>
</evidence>
<dbReference type="STRING" id="502682.BMF35_a1173"/>
<dbReference type="RefSeq" id="WP_047007289.1">
    <property type="nucleotide sequence ID" value="NZ_CP018097.1"/>
</dbReference>
<dbReference type="KEGG" id="egn:BMF35_a1173"/>
<reference evidence="2 3" key="1">
    <citation type="submission" date="2015-04" db="EMBL/GenBank/DDBJ databases">
        <title>The draft genome sequence of Erythrobacr gangjinensis K7-2.</title>
        <authorList>
            <person name="Zhuang L."/>
            <person name="Liu Y."/>
            <person name="Shao Z."/>
        </authorList>
    </citation>
    <scope>NUCLEOTIDE SEQUENCE [LARGE SCALE GENOMIC DNA]</scope>
    <source>
        <strain evidence="2 3">K7-2</strain>
    </source>
</reference>
<dbReference type="EMBL" id="LBHC01000002">
    <property type="protein sequence ID" value="KLE31939.1"/>
    <property type="molecule type" value="Genomic_DNA"/>
</dbReference>
<sequence length="96" mass="10646">MTVTASWNGKVIAKSDKTVVVENNHYFPRADVDEMMLVASDTTSHCPWKGDASYYTITANGEQNADAAWYYPDPKDAASEIKDHIAFWKGVEVSEG</sequence>
<evidence type="ECO:0000259" key="1">
    <source>
        <dbReference type="Pfam" id="PF04248"/>
    </source>
</evidence>
<feature type="domain" description="DUF427" evidence="1">
    <location>
        <begin position="3"/>
        <end position="89"/>
    </location>
</feature>
<dbReference type="AlphaFoldDB" id="A0A0G9MMU6"/>
<keyword evidence="3" id="KW-1185">Reference proteome</keyword>
<name>A0A0G9MMU6_9SPHN</name>
<dbReference type="InterPro" id="IPR007361">
    <property type="entry name" value="DUF427"/>
</dbReference>
<organism evidence="2 3">
    <name type="scientific">Aurantiacibacter gangjinensis</name>
    <dbReference type="NCBI Taxonomy" id="502682"/>
    <lineage>
        <taxon>Bacteria</taxon>
        <taxon>Pseudomonadati</taxon>
        <taxon>Pseudomonadota</taxon>
        <taxon>Alphaproteobacteria</taxon>
        <taxon>Sphingomonadales</taxon>
        <taxon>Erythrobacteraceae</taxon>
        <taxon>Aurantiacibacter</taxon>
    </lineage>
</organism>
<comment type="caution">
    <text evidence="2">The sequence shown here is derived from an EMBL/GenBank/DDBJ whole genome shotgun (WGS) entry which is preliminary data.</text>
</comment>
<dbReference type="PANTHER" id="PTHR34310:SF5">
    <property type="entry name" value="DUF427 DOMAIN PROTEIN (AFU_ORTHOLOGUE AFUA_3G02220)"/>
    <property type="match status" value="1"/>
</dbReference>
<evidence type="ECO:0000313" key="2">
    <source>
        <dbReference type="EMBL" id="KLE31939.1"/>
    </source>
</evidence>
<dbReference type="OrthoDB" id="9815163at2"/>
<dbReference type="Gene3D" id="2.170.150.40">
    <property type="entry name" value="Domain of unknown function (DUF427)"/>
    <property type="match status" value="1"/>
</dbReference>
<dbReference type="Pfam" id="PF04248">
    <property type="entry name" value="NTP_transf_9"/>
    <property type="match status" value="1"/>
</dbReference>
<gene>
    <name evidence="2" type="ORF">AAW01_10880</name>
</gene>
<dbReference type="PANTHER" id="PTHR34310">
    <property type="entry name" value="DUF427 DOMAIN PROTEIN (AFU_ORTHOLOGUE AFUA_3G02220)"/>
    <property type="match status" value="1"/>
</dbReference>
<dbReference type="InterPro" id="IPR038694">
    <property type="entry name" value="DUF427_sf"/>
</dbReference>
<accession>A0A0G9MMU6</accession>
<dbReference type="Proteomes" id="UP000053070">
    <property type="component" value="Unassembled WGS sequence"/>
</dbReference>
<protein>
    <recommendedName>
        <fullName evidence="1">DUF427 domain-containing protein</fullName>
    </recommendedName>
</protein>
<proteinExistence type="predicted"/>